<evidence type="ECO:0000313" key="2">
    <source>
        <dbReference type="Proteomes" id="UP001497535"/>
    </source>
</evidence>
<protein>
    <submittedName>
        <fullName evidence="1">Uncharacterized protein</fullName>
    </submittedName>
</protein>
<keyword evidence="2" id="KW-1185">Reference proteome</keyword>
<sequence>MLECQPFLCLGDVTKLSFWLLTLLLERLLVTVASPCSEISRMLLQSQNFGVGLAK</sequence>
<gene>
    <name evidence="1" type="ORF">MENTE1834_LOCUS39000</name>
</gene>
<organism evidence="1 2">
    <name type="scientific">Meloidogyne enterolobii</name>
    <name type="common">Root-knot nematode worm</name>
    <name type="synonym">Meloidogyne mayaguensis</name>
    <dbReference type="NCBI Taxonomy" id="390850"/>
    <lineage>
        <taxon>Eukaryota</taxon>
        <taxon>Metazoa</taxon>
        <taxon>Ecdysozoa</taxon>
        <taxon>Nematoda</taxon>
        <taxon>Chromadorea</taxon>
        <taxon>Rhabditida</taxon>
        <taxon>Tylenchina</taxon>
        <taxon>Tylenchomorpha</taxon>
        <taxon>Tylenchoidea</taxon>
        <taxon>Meloidogynidae</taxon>
        <taxon>Meloidogyninae</taxon>
        <taxon>Meloidogyne</taxon>
    </lineage>
</organism>
<name>A0ACB1AI42_MELEN</name>
<dbReference type="Proteomes" id="UP001497535">
    <property type="component" value="Unassembled WGS sequence"/>
</dbReference>
<dbReference type="EMBL" id="CAVMJV010000086">
    <property type="protein sequence ID" value="CAK5091175.1"/>
    <property type="molecule type" value="Genomic_DNA"/>
</dbReference>
<proteinExistence type="predicted"/>
<accession>A0ACB1AI42</accession>
<reference evidence="1" key="1">
    <citation type="submission" date="2023-11" db="EMBL/GenBank/DDBJ databases">
        <authorList>
            <person name="Poullet M."/>
        </authorList>
    </citation>
    <scope>NUCLEOTIDE SEQUENCE</scope>
    <source>
        <strain evidence="1">E1834</strain>
    </source>
</reference>
<comment type="caution">
    <text evidence="1">The sequence shown here is derived from an EMBL/GenBank/DDBJ whole genome shotgun (WGS) entry which is preliminary data.</text>
</comment>
<evidence type="ECO:0000313" key="1">
    <source>
        <dbReference type="EMBL" id="CAK5091175.1"/>
    </source>
</evidence>